<dbReference type="InterPro" id="IPR024733">
    <property type="entry name" value="NAGLU_tim-barrel"/>
</dbReference>
<feature type="domain" description="F5/8 type C" evidence="3">
    <location>
        <begin position="1009"/>
        <end position="1150"/>
    </location>
</feature>
<comment type="caution">
    <text evidence="4">The sequence shown here is derived from an EMBL/GenBank/DDBJ whole genome shotgun (WGS) entry which is preliminary data.</text>
</comment>
<dbReference type="OrthoDB" id="9807519at2"/>
<dbReference type="InterPro" id="IPR024732">
    <property type="entry name" value="NAGLU_C"/>
</dbReference>
<dbReference type="Gene3D" id="1.20.120.670">
    <property type="entry name" value="N-acetyl-b-d-glucoasminidase"/>
    <property type="match status" value="1"/>
</dbReference>
<dbReference type="SUPFAM" id="SSF49785">
    <property type="entry name" value="Galactose-binding domain-like"/>
    <property type="match status" value="1"/>
</dbReference>
<dbReference type="InterPro" id="IPR029018">
    <property type="entry name" value="Hex-like_dom2"/>
</dbReference>
<dbReference type="Pfam" id="PF10633">
    <property type="entry name" value="NPCBM_assoc"/>
    <property type="match status" value="1"/>
</dbReference>
<dbReference type="InterPro" id="IPR024240">
    <property type="entry name" value="NAGLU_N"/>
</dbReference>
<reference evidence="4 5" key="1">
    <citation type="journal article" date="2015" name="Stand. Genomic Sci.">
        <title>Genomic Encyclopedia of Bacterial and Archaeal Type Strains, Phase III: the genomes of soil and plant-associated and newly described type strains.</title>
        <authorList>
            <person name="Whitman W.B."/>
            <person name="Woyke T."/>
            <person name="Klenk H.P."/>
            <person name="Zhou Y."/>
            <person name="Lilburn T.G."/>
            <person name="Beck B.J."/>
            <person name="De Vos P."/>
            <person name="Vandamme P."/>
            <person name="Eisen J.A."/>
            <person name="Garrity G."/>
            <person name="Hugenholtz P."/>
            <person name="Kyrpides N.C."/>
        </authorList>
    </citation>
    <scope>NUCLEOTIDE SEQUENCE [LARGE SCALE GENOMIC DNA]</scope>
    <source>
        <strain evidence="4 5">VKM Ac-2540</strain>
    </source>
</reference>
<dbReference type="AlphaFoldDB" id="A0A4Q7XAK8"/>
<dbReference type="Pfam" id="PF00754">
    <property type="entry name" value="F5_F8_type_C"/>
    <property type="match status" value="1"/>
</dbReference>
<evidence type="ECO:0000256" key="1">
    <source>
        <dbReference type="ARBA" id="ARBA00022801"/>
    </source>
</evidence>
<dbReference type="Pfam" id="PF05089">
    <property type="entry name" value="NAGLU"/>
    <property type="match status" value="1"/>
</dbReference>
<dbReference type="Gene3D" id="2.60.120.200">
    <property type="match status" value="1"/>
</dbReference>
<organism evidence="4 5">
    <name type="scientific">Kribbella rubisoli</name>
    <dbReference type="NCBI Taxonomy" id="3075929"/>
    <lineage>
        <taxon>Bacteria</taxon>
        <taxon>Bacillati</taxon>
        <taxon>Actinomycetota</taxon>
        <taxon>Actinomycetes</taxon>
        <taxon>Propionibacteriales</taxon>
        <taxon>Kribbellaceae</taxon>
        <taxon>Kribbella</taxon>
    </lineage>
</organism>
<dbReference type="InterPro" id="IPR000421">
    <property type="entry name" value="FA58C"/>
</dbReference>
<dbReference type="PROSITE" id="PS50022">
    <property type="entry name" value="FA58C_3"/>
    <property type="match status" value="1"/>
</dbReference>
<accession>A0A4Q7XAK8</accession>
<dbReference type="PANTHER" id="PTHR12872">
    <property type="entry name" value="ALPHA-N-ACETYLGLUCOSAMINIDASE"/>
    <property type="match status" value="1"/>
</dbReference>
<dbReference type="Proteomes" id="UP000292027">
    <property type="component" value="Unassembled WGS sequence"/>
</dbReference>
<dbReference type="InterPro" id="IPR008979">
    <property type="entry name" value="Galactose-bd-like_sf"/>
</dbReference>
<evidence type="ECO:0000313" key="4">
    <source>
        <dbReference type="EMBL" id="RZU20260.1"/>
    </source>
</evidence>
<dbReference type="EMBL" id="SHKR01000011">
    <property type="protein sequence ID" value="RZU20260.1"/>
    <property type="molecule type" value="Genomic_DNA"/>
</dbReference>
<dbReference type="Gene3D" id="2.60.120.260">
    <property type="entry name" value="Galactose-binding domain-like"/>
    <property type="match status" value="1"/>
</dbReference>
<dbReference type="GO" id="GO:0016787">
    <property type="term" value="F:hydrolase activity"/>
    <property type="evidence" value="ECO:0007669"/>
    <property type="project" value="UniProtKB-KW"/>
</dbReference>
<dbReference type="InterPro" id="IPR018905">
    <property type="entry name" value="A-galactase_NEW3"/>
</dbReference>
<dbReference type="InterPro" id="IPR007781">
    <property type="entry name" value="NAGLU"/>
</dbReference>
<protein>
    <submittedName>
        <fullName evidence="4">Alpha-N-acetylglucosaminidase</fullName>
    </submittedName>
</protein>
<evidence type="ECO:0000313" key="5">
    <source>
        <dbReference type="Proteomes" id="UP000292027"/>
    </source>
</evidence>
<dbReference type="Pfam" id="PF12972">
    <property type="entry name" value="NAGLU_C"/>
    <property type="match status" value="1"/>
</dbReference>
<dbReference type="GO" id="GO:0005975">
    <property type="term" value="P:carbohydrate metabolic process"/>
    <property type="evidence" value="ECO:0007669"/>
    <property type="project" value="UniProtKB-ARBA"/>
</dbReference>
<dbReference type="Pfam" id="PF12971">
    <property type="entry name" value="NAGLU_N"/>
    <property type="match status" value="1"/>
</dbReference>
<evidence type="ECO:0000259" key="3">
    <source>
        <dbReference type="PROSITE" id="PS50022"/>
    </source>
</evidence>
<dbReference type="Gene3D" id="3.20.20.80">
    <property type="entry name" value="Glycosidases"/>
    <property type="match status" value="1"/>
</dbReference>
<evidence type="ECO:0000256" key="2">
    <source>
        <dbReference type="SAM" id="MobiDB-lite"/>
    </source>
</evidence>
<dbReference type="RefSeq" id="WP_130442754.1">
    <property type="nucleotide sequence ID" value="NZ_SHKR01000011.1"/>
</dbReference>
<dbReference type="PANTHER" id="PTHR12872:SF1">
    <property type="entry name" value="ALPHA-N-ACETYLGLUCOSAMINIDASE"/>
    <property type="match status" value="1"/>
</dbReference>
<dbReference type="Gene3D" id="3.30.379.10">
    <property type="entry name" value="Chitobiase/beta-hexosaminidase domain 2-like"/>
    <property type="match status" value="1"/>
</dbReference>
<keyword evidence="5" id="KW-1185">Reference proteome</keyword>
<gene>
    <name evidence="4" type="ORF">EV645_2490</name>
</gene>
<sequence length="1152" mass="123415">MRPSFRAALTALLVLIPLAITPVASVAVVPAVASSPARDALVRLAGRQYADQVTLQTLDRGAGKDYFRVFAVGGRLVIAGTTPAVQLTGFGWYLRHVVHADIELEGEQLNLPARLPLPKQPVEQRASVDNRFALNDTNEGYAGPYLNWTQWQRRIDVLALHGINQVLVYEGQEAVYEQAFQKFGYSADELRAWIPQPAHQAWWLLQNECCLGSPISQQLIDRRVVLGKQMADHLRELGMVPVLPGYFGTVPSGFTSRNPGAKTVPQGKWDGLARPDWLDPTNPVFAQVAAEFYRVQTDLFGSSTMYKMDLLHEGGTAGDVSVPDASRAVQAALETAHPGAIWTILGWLKNPLPATLQSIDRSKMLVVDGISEAPNITDRDKDFLGTPYAFGTIWNFGGHSNLGASLALWNQKFHAWLDKPGTALNGIALMPEAIDNNPAAVAFFTDLAWQSQPVDLQEWFADYSTSRYGAADPHAIAAWRILGSTVYSWPAEADSKHPTGLFDYEPSLGVAGTAIPYDPEVFRQALGELLAVQPALRRSTAYRYDLVDVARQVVANDSRTLLPRIATAYHSGDLTAFRKLTADWSRRADQLDDLLATDDNFLLGSWLAGATAQGASPEEAAALRYDVRTLLTDWTGAATLQDYARREWNGLVGDYYGGRWRAYFASLDKALSTGQSVVPIDWKAYAERWAHTETPYPVKARGDAYQLASQIAAIPTGAVRVEPAARGIRAGATVRVTATYTNTNTLRAARAVRVGLSAPPFYKVKPVGPTVAAQVGPGATFSVVYAVAVPAGAHPLDVPMLTATAKWSSASESASTRLLVSGDVSTPWQTMSTNDASFAVSGDDVGIAGGGDDMWKGTDEHGAVYRSQVLGEGQAVTSEVTSQDATAPYGRAGLLVGNDLSAAAAVGYANIAVTPQHGCLFSWDSDGDGTLDTYTAADGFTAPVYVRIARSGGRLSGACSQDGVNWTVAGSAVVPGAAAVQDVGVFMSAVNTHTGVTGVATFHGFTLAPYAPRDTSADAVLSVGKPVTALGAEDGHPATAANDGSRSNNPYWGGPLGPTWWQVDLGTQSPVSSVNVRNYVDGTRYYNYRLLGSQDDTHWYLLGGRGGTTPVVDAGDTFHTETTARYIRVEGISNSANNTFHLTEVTVTGKSG</sequence>
<proteinExistence type="predicted"/>
<feature type="region of interest" description="Disordered" evidence="2">
    <location>
        <begin position="1032"/>
        <end position="1051"/>
    </location>
</feature>
<keyword evidence="1" id="KW-0378">Hydrolase</keyword>
<name>A0A4Q7XAK8_9ACTN</name>